<sequence length="129" mass="15073">LSTSRWHAEKLKVILEAEKIGNRAAGRNYGVLESCVQDWRWKKEKLSSCIKNRRAFLSTEMIQMKGCDLAKEFTRFMRKNGLSIRHCTTISQCLPDAYEEKLLSFQKYVIQLRQQKTTIKNGIVYQVVL</sequence>
<evidence type="ECO:0000313" key="2">
    <source>
        <dbReference type="Proteomes" id="UP000694620"/>
    </source>
</evidence>
<dbReference type="Proteomes" id="UP000694620">
    <property type="component" value="Chromosome 9"/>
</dbReference>
<name>A0A8C4TJD8_ERPCA</name>
<reference evidence="1" key="3">
    <citation type="submission" date="2025-09" db="UniProtKB">
        <authorList>
            <consortium name="Ensembl"/>
        </authorList>
    </citation>
    <scope>IDENTIFICATION</scope>
</reference>
<reference evidence="1" key="2">
    <citation type="submission" date="2025-08" db="UniProtKB">
        <authorList>
            <consortium name="Ensembl"/>
        </authorList>
    </citation>
    <scope>IDENTIFICATION</scope>
</reference>
<organism evidence="1 2">
    <name type="scientific">Erpetoichthys calabaricus</name>
    <name type="common">Rope fish</name>
    <name type="synonym">Calamoichthys calabaricus</name>
    <dbReference type="NCBI Taxonomy" id="27687"/>
    <lineage>
        <taxon>Eukaryota</taxon>
        <taxon>Metazoa</taxon>
        <taxon>Chordata</taxon>
        <taxon>Craniata</taxon>
        <taxon>Vertebrata</taxon>
        <taxon>Euteleostomi</taxon>
        <taxon>Actinopterygii</taxon>
        <taxon>Polypteriformes</taxon>
        <taxon>Polypteridae</taxon>
        <taxon>Erpetoichthys</taxon>
    </lineage>
</organism>
<protein>
    <submittedName>
        <fullName evidence="1">Uncharacterized protein</fullName>
    </submittedName>
</protein>
<keyword evidence="2" id="KW-1185">Reference proteome</keyword>
<accession>A0A8C4TJD8</accession>
<reference evidence="1" key="1">
    <citation type="submission" date="2021-06" db="EMBL/GenBank/DDBJ databases">
        <authorList>
            <consortium name="Wellcome Sanger Institute Data Sharing"/>
        </authorList>
    </citation>
    <scope>NUCLEOTIDE SEQUENCE [LARGE SCALE GENOMIC DNA]</scope>
</reference>
<dbReference type="Ensembl" id="ENSECRT00000030856.1">
    <property type="protein sequence ID" value="ENSECRP00000030213.1"/>
    <property type="gene ID" value="ENSECRG00000020507.1"/>
</dbReference>
<proteinExistence type="predicted"/>
<evidence type="ECO:0000313" key="1">
    <source>
        <dbReference type="Ensembl" id="ENSECRP00000030213.1"/>
    </source>
</evidence>
<dbReference type="AlphaFoldDB" id="A0A8C4TJD8"/>